<dbReference type="SUPFAM" id="SSF54593">
    <property type="entry name" value="Glyoxalase/Bleomycin resistance protein/Dihydroxybiphenyl dioxygenase"/>
    <property type="match status" value="1"/>
</dbReference>
<keyword evidence="4" id="KW-1185">Reference proteome</keyword>
<evidence type="ECO:0000259" key="2">
    <source>
        <dbReference type="PROSITE" id="PS51819"/>
    </source>
</evidence>
<dbReference type="GO" id="GO:0046872">
    <property type="term" value="F:metal ion binding"/>
    <property type="evidence" value="ECO:0007669"/>
    <property type="project" value="UniProtKB-KW"/>
</dbReference>
<dbReference type="InterPro" id="IPR051332">
    <property type="entry name" value="Fosfomycin_Res_Enzymes"/>
</dbReference>
<dbReference type="AlphaFoldDB" id="A0A1Y6EI16"/>
<keyword evidence="3" id="KW-0560">Oxidoreductase</keyword>
<evidence type="ECO:0000313" key="3">
    <source>
        <dbReference type="EMBL" id="SMQ62255.1"/>
    </source>
</evidence>
<feature type="domain" description="VOC" evidence="2">
    <location>
        <begin position="7"/>
        <end position="139"/>
    </location>
</feature>
<sequence length="147" mass="16094">MVVTSGTINHVAITVSNLDEALCFFEPLLDALGFTYRERGEYAGTRLAMHLNPKTQIGINIWQAKGEFADQTFDVYAPGLHHLALNAESNRQVDAIADIVRKNGGTILDGPGEFPFAIGGYYAVYFTGPDGMKFEVVHMPELSGNKE</sequence>
<dbReference type="InterPro" id="IPR004360">
    <property type="entry name" value="Glyas_Fos-R_dOase_dom"/>
</dbReference>
<evidence type="ECO:0000256" key="1">
    <source>
        <dbReference type="ARBA" id="ARBA00022723"/>
    </source>
</evidence>
<reference evidence="4" key="1">
    <citation type="submission" date="2017-04" db="EMBL/GenBank/DDBJ databases">
        <authorList>
            <person name="Varghese N."/>
            <person name="Submissions S."/>
        </authorList>
    </citation>
    <scope>NUCLEOTIDE SEQUENCE [LARGE SCALE GENOMIC DNA]</scope>
</reference>
<dbReference type="EMBL" id="FXWG01000001">
    <property type="protein sequence ID" value="SMQ62255.1"/>
    <property type="molecule type" value="Genomic_DNA"/>
</dbReference>
<organism evidence="3 4">
    <name type="scientific">Altererythrobacter xiamenensis</name>
    <dbReference type="NCBI Taxonomy" id="1316679"/>
    <lineage>
        <taxon>Bacteria</taxon>
        <taxon>Pseudomonadati</taxon>
        <taxon>Pseudomonadota</taxon>
        <taxon>Alphaproteobacteria</taxon>
        <taxon>Sphingomonadales</taxon>
        <taxon>Erythrobacteraceae</taxon>
        <taxon>Altererythrobacter</taxon>
    </lineage>
</organism>
<accession>A0A1Y6EI16</accession>
<dbReference type="InterPro" id="IPR037523">
    <property type="entry name" value="VOC_core"/>
</dbReference>
<dbReference type="PANTHER" id="PTHR36113">
    <property type="entry name" value="LYASE, PUTATIVE-RELATED-RELATED"/>
    <property type="match status" value="1"/>
</dbReference>
<gene>
    <name evidence="3" type="ORF">SAMN06297468_0674</name>
</gene>
<proteinExistence type="predicted"/>
<keyword evidence="1" id="KW-0479">Metal-binding</keyword>
<protein>
    <submittedName>
        <fullName evidence="3">Catechol 2,3-dioxygenase</fullName>
    </submittedName>
</protein>
<dbReference type="GO" id="GO:0051213">
    <property type="term" value="F:dioxygenase activity"/>
    <property type="evidence" value="ECO:0007669"/>
    <property type="project" value="UniProtKB-KW"/>
</dbReference>
<dbReference type="Gene3D" id="3.10.180.10">
    <property type="entry name" value="2,3-Dihydroxybiphenyl 1,2-Dioxygenase, domain 1"/>
    <property type="match status" value="1"/>
</dbReference>
<dbReference type="InterPro" id="IPR029068">
    <property type="entry name" value="Glyas_Bleomycin-R_OHBP_Dase"/>
</dbReference>
<dbReference type="Proteomes" id="UP000194420">
    <property type="component" value="Unassembled WGS sequence"/>
</dbReference>
<keyword evidence="3" id="KW-0223">Dioxygenase</keyword>
<evidence type="ECO:0000313" key="4">
    <source>
        <dbReference type="Proteomes" id="UP000194420"/>
    </source>
</evidence>
<dbReference type="PANTHER" id="PTHR36113:SF6">
    <property type="entry name" value="FOSFOMYCIN RESISTANCE PROTEIN FOSX"/>
    <property type="match status" value="1"/>
</dbReference>
<name>A0A1Y6EI16_9SPHN</name>
<dbReference type="Pfam" id="PF00903">
    <property type="entry name" value="Glyoxalase"/>
    <property type="match status" value="1"/>
</dbReference>
<dbReference type="PROSITE" id="PS51819">
    <property type="entry name" value="VOC"/>
    <property type="match status" value="1"/>
</dbReference>